<dbReference type="InterPro" id="IPR018392">
    <property type="entry name" value="LysM"/>
</dbReference>
<dbReference type="InterPro" id="IPR036779">
    <property type="entry name" value="LysM_dom_sf"/>
</dbReference>
<dbReference type="InterPro" id="IPR052196">
    <property type="entry name" value="Bact_Kbp"/>
</dbReference>
<dbReference type="PANTHER" id="PTHR34700:SF4">
    <property type="entry name" value="PHAGE-LIKE ELEMENT PBSX PROTEIN XKDP"/>
    <property type="match status" value="1"/>
</dbReference>
<organism evidence="3 4">
    <name type="scientific">candidate division WOR-3 bacterium JGI_Cruoil_03_44_89</name>
    <dbReference type="NCBI Taxonomy" id="1973748"/>
    <lineage>
        <taxon>Bacteria</taxon>
        <taxon>Bacteria division WOR-3</taxon>
    </lineage>
</organism>
<evidence type="ECO:0000256" key="1">
    <source>
        <dbReference type="SAM" id="Coils"/>
    </source>
</evidence>
<dbReference type="CDD" id="cd00118">
    <property type="entry name" value="LysM"/>
    <property type="match status" value="1"/>
</dbReference>
<accession>A0A235BWM9</accession>
<proteinExistence type="predicted"/>
<evidence type="ECO:0000313" key="3">
    <source>
        <dbReference type="EMBL" id="OYD16197.1"/>
    </source>
</evidence>
<feature type="coiled-coil region" evidence="1">
    <location>
        <begin position="41"/>
        <end position="82"/>
    </location>
</feature>
<sequence>MKRTVTIVIAILLIAIPLLAQEEKYTEEEAIELITAYEAREAEANAKANEEQVKIESLKASLTELDGAIADIEAELKSKKEEKAFDIYIVKSGDWLCKLAEYPKVYGKGNYIRWKDIYKANKDIIKNPNLIYPNWKLKIPRP</sequence>
<dbReference type="Gene3D" id="3.10.350.10">
    <property type="entry name" value="LysM domain"/>
    <property type="match status" value="1"/>
</dbReference>
<gene>
    <name evidence="3" type="ORF">CH333_03980</name>
</gene>
<dbReference type="AlphaFoldDB" id="A0A235BWM9"/>
<dbReference type="SUPFAM" id="SSF54106">
    <property type="entry name" value="LysM domain"/>
    <property type="match status" value="1"/>
</dbReference>
<name>A0A235BWM9_UNCW3</name>
<keyword evidence="1" id="KW-0175">Coiled coil</keyword>
<dbReference type="EMBL" id="NOZQ01000080">
    <property type="protein sequence ID" value="OYD16197.1"/>
    <property type="molecule type" value="Genomic_DNA"/>
</dbReference>
<comment type="caution">
    <text evidence="3">The sequence shown here is derived from an EMBL/GenBank/DDBJ whole genome shotgun (WGS) entry which is preliminary data.</text>
</comment>
<feature type="domain" description="LysM" evidence="2">
    <location>
        <begin position="86"/>
        <end position="139"/>
    </location>
</feature>
<protein>
    <recommendedName>
        <fullName evidence="2">LysM domain-containing protein</fullName>
    </recommendedName>
</protein>
<dbReference type="Proteomes" id="UP000215215">
    <property type="component" value="Unassembled WGS sequence"/>
</dbReference>
<reference evidence="3 4" key="1">
    <citation type="submission" date="2017-07" db="EMBL/GenBank/DDBJ databases">
        <title>Recovery of genomes from metagenomes via a dereplication, aggregation, and scoring strategy.</title>
        <authorList>
            <person name="Sieber C.M."/>
            <person name="Probst A.J."/>
            <person name="Sharrar A."/>
            <person name="Thomas B.C."/>
            <person name="Hess M."/>
            <person name="Tringe S.G."/>
            <person name="Banfield J.F."/>
        </authorList>
    </citation>
    <scope>NUCLEOTIDE SEQUENCE [LARGE SCALE GENOMIC DNA]</scope>
    <source>
        <strain evidence="3">JGI_Cruoil_03_44_89</strain>
    </source>
</reference>
<dbReference type="PROSITE" id="PS51782">
    <property type="entry name" value="LYSM"/>
    <property type="match status" value="1"/>
</dbReference>
<evidence type="ECO:0000313" key="4">
    <source>
        <dbReference type="Proteomes" id="UP000215215"/>
    </source>
</evidence>
<dbReference type="PANTHER" id="PTHR34700">
    <property type="entry name" value="POTASSIUM BINDING PROTEIN KBP"/>
    <property type="match status" value="1"/>
</dbReference>
<evidence type="ECO:0000259" key="2">
    <source>
        <dbReference type="PROSITE" id="PS51782"/>
    </source>
</evidence>